<dbReference type="RefSeq" id="XP_056063343.1">
    <property type="nucleotide sequence ID" value="XM_056207368.1"/>
</dbReference>
<dbReference type="STRING" id="2020962.A0A2N1JA84"/>
<dbReference type="EMBL" id="KZ454991">
    <property type="protein sequence ID" value="PKI83464.1"/>
    <property type="molecule type" value="Genomic_DNA"/>
</dbReference>
<keyword evidence="6 8" id="KW-0560">Oxidoreductase</keyword>
<sequence length="530" mass="57954">MLRATLPLRLAASRAMHAQPMRLAIVGSGPSGFYVANKILQGFDAQKGTGDDGVEVHMYERLPTPYGLVRYGVAPDHPDVKNVEHKFDQVAHDARFRFFGNVCVSASDAVDTAGSLASFIPLRDLVPYYTQIVFAYGAMESRPLGIPGSRPKELRNYFCALDFVEWYNGHPDAHDPAKQDAYSMSSINGEHIRRVAVVGAGNVALDVARMILRQCAAAPKDDTMAHTDVPEPVLHKLKSFQVEEVNLYVRRGAAQLAFTNKELREMLALTHVPFRPLAAGVLDEAFAQTSAVVEMGQRRTMTRLLKQLQKGSAVPYNESHTPRWGLHLLRSPAAFLGDASTPPAVHTAEWHITQLAKGAKAAESGDTVKSREDLIISSVGYRSSALPGAENGAMQVPFDFQRFVIPSVRNRVVDMQGEAVPGMYAAGWITSGPVGVIASTMVDAYSAADEILRAWKEAIYTGNTSDTLCAAAGFPEPDRAIPEAVQNASQPVVSYEGWKKIDAAEQARGKPLRKLREKFLTVREMLEIVQ</sequence>
<protein>
    <recommendedName>
        <fullName evidence="8">NADPH:adrenodoxin oxidoreductase, mitochondrial</fullName>
        <ecNumber evidence="8">1.18.1.6</ecNumber>
    </recommendedName>
</protein>
<feature type="domain" description="FAD/NAD(P)-binding" evidence="11">
    <location>
        <begin position="22"/>
        <end position="213"/>
    </location>
</feature>
<comment type="cofactor">
    <cofactor evidence="1 8 9">
        <name>FAD</name>
        <dbReference type="ChEBI" id="CHEBI:57692"/>
    </cofactor>
</comment>
<feature type="binding site" evidence="9">
    <location>
        <position position="68"/>
    </location>
    <ligand>
        <name>FAD</name>
        <dbReference type="ChEBI" id="CHEBI:57692"/>
    </ligand>
</feature>
<comment type="similarity">
    <text evidence="2 8">Belongs to the ferredoxin--NADP reductase type 1 family.</text>
</comment>
<dbReference type="InterPro" id="IPR055275">
    <property type="entry name" value="Ferredox_Rdtase"/>
</dbReference>
<dbReference type="InterPro" id="IPR036188">
    <property type="entry name" value="FAD/NAD-bd_sf"/>
</dbReference>
<dbReference type="Gene3D" id="3.50.50.60">
    <property type="entry name" value="FAD/NAD(P)-binding domain"/>
    <property type="match status" value="1"/>
</dbReference>
<comment type="subcellular location">
    <subcellularLocation>
        <location evidence="8">Mitochondrion</location>
    </subcellularLocation>
</comment>
<evidence type="ECO:0000256" key="1">
    <source>
        <dbReference type="ARBA" id="ARBA00001974"/>
    </source>
</evidence>
<feature type="binding site" evidence="10">
    <location>
        <begin position="250"/>
        <end position="251"/>
    </location>
    <ligand>
        <name>NADP(+)</name>
        <dbReference type="ChEBI" id="CHEBI:58349"/>
    </ligand>
</feature>
<dbReference type="PANTHER" id="PTHR48467">
    <property type="entry name" value="GLUTAMATE SYNTHASE 1 [NADH], CHLOROPLASTIC-LIKE"/>
    <property type="match status" value="1"/>
</dbReference>
<keyword evidence="3 8" id="KW-0285">Flavoprotein</keyword>
<feature type="binding site" evidence="10">
    <location>
        <position position="435"/>
    </location>
    <ligand>
        <name>NADP(+)</name>
        <dbReference type="ChEBI" id="CHEBI:58349"/>
    </ligand>
</feature>
<dbReference type="GeneID" id="80902048"/>
<evidence type="ECO:0000256" key="9">
    <source>
        <dbReference type="PIRSR" id="PIRSR000362-1"/>
    </source>
</evidence>
<gene>
    <name evidence="12" type="primary">ARH1</name>
    <name evidence="12" type="ORF">MVES_002400</name>
</gene>
<dbReference type="PIRSF" id="PIRSF000362">
    <property type="entry name" value="FNR"/>
    <property type="match status" value="1"/>
</dbReference>
<name>A0A2N1JA84_9BASI</name>
<dbReference type="AlphaFoldDB" id="A0A2N1JA84"/>
<dbReference type="PRINTS" id="PR00368">
    <property type="entry name" value="FADPNR"/>
</dbReference>
<evidence type="ECO:0000313" key="13">
    <source>
        <dbReference type="Proteomes" id="UP000232875"/>
    </source>
</evidence>
<dbReference type="SUPFAM" id="SSF51971">
    <property type="entry name" value="Nucleotide-binding domain"/>
    <property type="match status" value="1"/>
</dbReference>
<dbReference type="Pfam" id="PF07992">
    <property type="entry name" value="Pyr_redox_2"/>
    <property type="match status" value="1"/>
</dbReference>
<proteinExistence type="inferred from homology"/>
<keyword evidence="4 8" id="KW-0274">FAD</keyword>
<evidence type="ECO:0000256" key="6">
    <source>
        <dbReference type="ARBA" id="ARBA00023002"/>
    </source>
</evidence>
<keyword evidence="13" id="KW-1185">Reference proteome</keyword>
<comment type="catalytic activity">
    <reaction evidence="7 8">
        <text>2 reduced [adrenodoxin] + NADP(+) + H(+) = 2 oxidized [adrenodoxin] + NADPH</text>
        <dbReference type="Rhea" id="RHEA:42312"/>
        <dbReference type="Rhea" id="RHEA-COMP:9998"/>
        <dbReference type="Rhea" id="RHEA-COMP:9999"/>
        <dbReference type="ChEBI" id="CHEBI:15378"/>
        <dbReference type="ChEBI" id="CHEBI:33737"/>
        <dbReference type="ChEBI" id="CHEBI:33738"/>
        <dbReference type="ChEBI" id="CHEBI:57783"/>
        <dbReference type="ChEBI" id="CHEBI:58349"/>
        <dbReference type="EC" id="1.18.1.6"/>
    </reaction>
</comment>
<evidence type="ECO:0000256" key="5">
    <source>
        <dbReference type="ARBA" id="ARBA00022857"/>
    </source>
</evidence>
<feature type="binding site" evidence="9">
    <location>
        <begin position="435"/>
        <end position="437"/>
    </location>
    <ligand>
        <name>FAD</name>
        <dbReference type="ChEBI" id="CHEBI:57692"/>
    </ligand>
</feature>
<feature type="binding site" evidence="9">
    <location>
        <position position="60"/>
    </location>
    <ligand>
        <name>FAD</name>
        <dbReference type="ChEBI" id="CHEBI:57692"/>
    </ligand>
</feature>
<dbReference type="Gene3D" id="3.40.50.720">
    <property type="entry name" value="NAD(P)-binding Rossmann-like Domain"/>
    <property type="match status" value="1"/>
</dbReference>
<dbReference type="OrthoDB" id="333024at2759"/>
<evidence type="ECO:0000256" key="7">
    <source>
        <dbReference type="ARBA" id="ARBA00048933"/>
    </source>
</evidence>
<evidence type="ECO:0000256" key="2">
    <source>
        <dbReference type="ARBA" id="ARBA00008312"/>
    </source>
</evidence>
<dbReference type="InterPro" id="IPR021163">
    <property type="entry name" value="Ferredox_Rdtase_adrenod"/>
</dbReference>
<dbReference type="GO" id="GO:0005739">
    <property type="term" value="C:mitochondrion"/>
    <property type="evidence" value="ECO:0007669"/>
    <property type="project" value="UniProtKB-SubCell"/>
</dbReference>
<feature type="binding site" evidence="9">
    <location>
        <position position="31"/>
    </location>
    <ligand>
        <name>FAD</name>
        <dbReference type="ChEBI" id="CHEBI:57692"/>
    </ligand>
</feature>
<evidence type="ECO:0000313" key="12">
    <source>
        <dbReference type="EMBL" id="PKI83464.1"/>
    </source>
</evidence>
<organism evidence="12 13">
    <name type="scientific">Malassezia vespertilionis</name>
    <dbReference type="NCBI Taxonomy" id="2020962"/>
    <lineage>
        <taxon>Eukaryota</taxon>
        <taxon>Fungi</taxon>
        <taxon>Dikarya</taxon>
        <taxon>Basidiomycota</taxon>
        <taxon>Ustilaginomycotina</taxon>
        <taxon>Malasseziomycetes</taxon>
        <taxon>Malasseziales</taxon>
        <taxon>Malasseziaceae</taxon>
        <taxon>Malassezia</taxon>
    </lineage>
</organism>
<reference evidence="12 13" key="1">
    <citation type="submission" date="2017-10" db="EMBL/GenBank/DDBJ databases">
        <title>A novel species of cold-tolerant Malassezia isolated from bats.</title>
        <authorList>
            <person name="Lorch J.M."/>
            <person name="Palmer J.M."/>
            <person name="Vanderwolf K.J."/>
            <person name="Schmidt K.Z."/>
            <person name="Verant M.L."/>
            <person name="Weller T.J."/>
            <person name="Blehert D.S."/>
        </authorList>
    </citation>
    <scope>NUCLEOTIDE SEQUENCE [LARGE SCALE GENOMIC DNA]</scope>
    <source>
        <strain evidence="12 13">NWHC:44797-103</strain>
    </source>
</reference>
<keyword evidence="5 8" id="KW-0521">NADP</keyword>
<accession>A0A2N1JA84</accession>
<feature type="binding site" evidence="9">
    <location>
        <position position="104"/>
    </location>
    <ligand>
        <name>FAD</name>
        <dbReference type="ChEBI" id="CHEBI:57692"/>
    </ligand>
</feature>
<evidence type="ECO:0000259" key="11">
    <source>
        <dbReference type="Pfam" id="PF07992"/>
    </source>
</evidence>
<evidence type="ECO:0000256" key="3">
    <source>
        <dbReference type="ARBA" id="ARBA00022630"/>
    </source>
</evidence>
<evidence type="ECO:0000256" key="8">
    <source>
        <dbReference type="PIRNR" id="PIRNR000362"/>
    </source>
</evidence>
<evidence type="ECO:0000256" key="4">
    <source>
        <dbReference type="ARBA" id="ARBA00022827"/>
    </source>
</evidence>
<dbReference type="InterPro" id="IPR023753">
    <property type="entry name" value="FAD/NAD-binding_dom"/>
</dbReference>
<dbReference type="PANTHER" id="PTHR48467:SF1">
    <property type="entry name" value="GLUTAMATE SYNTHASE 1 [NADH], CHLOROPLASTIC-LIKE"/>
    <property type="match status" value="1"/>
</dbReference>
<feature type="binding site" evidence="9">
    <location>
        <position position="428"/>
    </location>
    <ligand>
        <name>FAD</name>
        <dbReference type="ChEBI" id="CHEBI:57692"/>
    </ligand>
</feature>
<feature type="binding site" evidence="10">
    <location>
        <position position="262"/>
    </location>
    <ligand>
        <name>NADP(+)</name>
        <dbReference type="ChEBI" id="CHEBI:58349"/>
    </ligand>
</feature>
<dbReference type="EC" id="1.18.1.6" evidence="8"/>
<dbReference type="GO" id="GO:0016491">
    <property type="term" value="F:oxidoreductase activity"/>
    <property type="evidence" value="ECO:0007669"/>
    <property type="project" value="UniProtKB-KW"/>
</dbReference>
<evidence type="ECO:0000256" key="10">
    <source>
        <dbReference type="PIRSR" id="PIRSR000362-2"/>
    </source>
</evidence>
<dbReference type="Proteomes" id="UP000232875">
    <property type="component" value="Unassembled WGS sequence"/>
</dbReference>
<keyword evidence="8" id="KW-0496">Mitochondrion</keyword>